<evidence type="ECO:0000313" key="3">
    <source>
        <dbReference type="Proteomes" id="UP000004690"/>
    </source>
</evidence>
<protein>
    <recommendedName>
        <fullName evidence="1">YdhG-like domain-containing protein</fullName>
    </recommendedName>
</protein>
<gene>
    <name evidence="2" type="ORF">JoomaDRAFT_1282</name>
</gene>
<name>I3C3V5_9FLAO</name>
<evidence type="ECO:0000313" key="2">
    <source>
        <dbReference type="EMBL" id="EIJ38298.1"/>
    </source>
</evidence>
<proteinExistence type="predicted"/>
<dbReference type="InterPro" id="IPR014922">
    <property type="entry name" value="YdhG-like"/>
</dbReference>
<evidence type="ECO:0000259" key="1">
    <source>
        <dbReference type="Pfam" id="PF08818"/>
    </source>
</evidence>
<accession>I3C3V5</accession>
<reference evidence="2 3" key="1">
    <citation type="submission" date="2012-02" db="EMBL/GenBank/DDBJ databases">
        <title>Improved High-Quality Draft genome of Joostella marina DSM 19592.</title>
        <authorList>
            <consortium name="US DOE Joint Genome Institute (JGI-PGF)"/>
            <person name="Lucas S."/>
            <person name="Copeland A."/>
            <person name="Lapidus A."/>
            <person name="Bruce D."/>
            <person name="Goodwin L."/>
            <person name="Pitluck S."/>
            <person name="Peters L."/>
            <person name="Chertkov O."/>
            <person name="Ovchinnikova G."/>
            <person name="Kyrpides N."/>
            <person name="Mavromatis K."/>
            <person name="Detter J.C."/>
            <person name="Han C."/>
            <person name="Land M."/>
            <person name="Hauser L."/>
            <person name="Markowitz V."/>
            <person name="Cheng J.-F."/>
            <person name="Hugenholtz P."/>
            <person name="Woyke T."/>
            <person name="Wu D."/>
            <person name="Tindall B."/>
            <person name="Brambilla E."/>
            <person name="Klenk H.-P."/>
            <person name="Eisen J.A."/>
        </authorList>
    </citation>
    <scope>NUCLEOTIDE SEQUENCE [LARGE SCALE GENOMIC DNA]</scope>
    <source>
        <strain evidence="2 3">DSM 19592</strain>
    </source>
</reference>
<dbReference type="eggNOG" id="COG5646">
    <property type="taxonomic scope" value="Bacteria"/>
</dbReference>
<dbReference type="Gene3D" id="3.90.1150.200">
    <property type="match status" value="1"/>
</dbReference>
<dbReference type="HOGENOM" id="CLU_128703_1_0_10"/>
<dbReference type="SUPFAM" id="SSF159888">
    <property type="entry name" value="YdhG-like"/>
    <property type="match status" value="1"/>
</dbReference>
<keyword evidence="3" id="KW-1185">Reference proteome</keyword>
<dbReference type="RefSeq" id="WP_008611464.1">
    <property type="nucleotide sequence ID" value="NZ_JH651379.1"/>
</dbReference>
<dbReference type="Pfam" id="PF08818">
    <property type="entry name" value="DUF1801"/>
    <property type="match status" value="1"/>
</dbReference>
<dbReference type="EMBL" id="JH651379">
    <property type="protein sequence ID" value="EIJ38298.1"/>
    <property type="molecule type" value="Genomic_DNA"/>
</dbReference>
<dbReference type="Proteomes" id="UP000004690">
    <property type="component" value="Unassembled WGS sequence"/>
</dbReference>
<dbReference type="OrthoDB" id="115213at2"/>
<feature type="domain" description="YdhG-like" evidence="1">
    <location>
        <begin position="33"/>
        <end position="128"/>
    </location>
</feature>
<sequence>MTDKNKDTPNKKTGNNLFLTAKEYFESQPEETRQALLELKECILKVAPNATELINYNILAYSLIKGGKREQQIMIAGYKKHVGFYPHPTTMEKFESELNGFKKGKGSVQFPLDRPLPKDLIEKMVTYRMKLIKEK</sequence>
<dbReference type="AlphaFoldDB" id="I3C3V5"/>
<organism evidence="2 3">
    <name type="scientific">Galbibacter orientalis DSM 19592</name>
    <dbReference type="NCBI Taxonomy" id="926559"/>
    <lineage>
        <taxon>Bacteria</taxon>
        <taxon>Pseudomonadati</taxon>
        <taxon>Bacteroidota</taxon>
        <taxon>Flavobacteriia</taxon>
        <taxon>Flavobacteriales</taxon>
        <taxon>Flavobacteriaceae</taxon>
        <taxon>Galbibacter</taxon>
    </lineage>
</organism>